<dbReference type="EMBL" id="ACZM01000003">
    <property type="protein sequence ID" value="EHG22283.1"/>
    <property type="molecule type" value="Genomic_DNA"/>
</dbReference>
<dbReference type="PANTHER" id="PTHR41287">
    <property type="match status" value="1"/>
</dbReference>
<keyword evidence="4" id="KW-1185">Reference proteome</keyword>
<gene>
    <name evidence="3" type="ORF">HMPREF9334_00319</name>
</gene>
<dbReference type="InterPro" id="IPR005021">
    <property type="entry name" value="Terminase_largesu-like"/>
</dbReference>
<dbReference type="Proteomes" id="UP000004129">
    <property type="component" value="Unassembled WGS sequence"/>
</dbReference>
<dbReference type="InterPro" id="IPR027417">
    <property type="entry name" value="P-loop_NTPase"/>
</dbReference>
<dbReference type="InterPro" id="IPR046462">
    <property type="entry name" value="TerL_nuclease"/>
</dbReference>
<feature type="domain" description="Terminase large subunit-like ATPase" evidence="1">
    <location>
        <begin position="92"/>
        <end position="266"/>
    </location>
</feature>
<dbReference type="AlphaFoldDB" id="G5GM38"/>
<dbReference type="GO" id="GO:0004519">
    <property type="term" value="F:endonuclease activity"/>
    <property type="evidence" value="ECO:0007669"/>
    <property type="project" value="InterPro"/>
</dbReference>
<name>G5GM38_9FIRM</name>
<dbReference type="HOGENOM" id="CLU_026632_6_2_9"/>
<feature type="domain" description="Terminase large subunit-like endonuclease" evidence="2">
    <location>
        <begin position="273"/>
        <end position="565"/>
    </location>
</feature>
<dbReference type="Pfam" id="PF03354">
    <property type="entry name" value="TerL_ATPase"/>
    <property type="match status" value="1"/>
</dbReference>
<dbReference type="OrthoDB" id="9760250at2"/>
<evidence type="ECO:0000259" key="1">
    <source>
        <dbReference type="Pfam" id="PF03354"/>
    </source>
</evidence>
<evidence type="ECO:0000259" key="2">
    <source>
        <dbReference type="Pfam" id="PF20441"/>
    </source>
</evidence>
<protein>
    <submittedName>
        <fullName evidence="3">Phage terminase</fullName>
    </submittedName>
</protein>
<dbReference type="eggNOG" id="COG4626">
    <property type="taxonomic scope" value="Bacteria"/>
</dbReference>
<dbReference type="PANTHER" id="PTHR41287:SF1">
    <property type="entry name" value="PROTEIN YMFN"/>
    <property type="match status" value="1"/>
</dbReference>
<organism evidence="3 4">
    <name type="scientific">Selenomonas infelix ATCC 43532</name>
    <dbReference type="NCBI Taxonomy" id="679201"/>
    <lineage>
        <taxon>Bacteria</taxon>
        <taxon>Bacillati</taxon>
        <taxon>Bacillota</taxon>
        <taxon>Negativicutes</taxon>
        <taxon>Selenomonadales</taxon>
        <taxon>Selenomonadaceae</taxon>
        <taxon>Selenomonas</taxon>
    </lineage>
</organism>
<proteinExistence type="predicted"/>
<dbReference type="RefSeq" id="WP_006691770.1">
    <property type="nucleotide sequence ID" value="NZ_JH376797.1"/>
</dbReference>
<reference evidence="3 4" key="1">
    <citation type="submission" date="2011-08" db="EMBL/GenBank/DDBJ databases">
        <title>The Genome Sequence of Selenomonas infelix ATCC 43532.</title>
        <authorList>
            <consortium name="The Broad Institute Genome Sequencing Platform"/>
            <person name="Earl A."/>
            <person name="Ward D."/>
            <person name="Feldgarden M."/>
            <person name="Gevers D."/>
            <person name="Izard J."/>
            <person name="Blanton J.M."/>
            <person name="Baranova O.V."/>
            <person name="Dewhirst F.E."/>
            <person name="Young S.K."/>
            <person name="Zeng Q."/>
            <person name="Gargeya S."/>
            <person name="Fitzgerald M."/>
            <person name="Haas B."/>
            <person name="Abouelleil A."/>
            <person name="Alvarado L."/>
            <person name="Arachchi H.M."/>
            <person name="Berlin A."/>
            <person name="Brown A."/>
            <person name="Chapman S.B."/>
            <person name="Chen Z."/>
            <person name="Dunbar C."/>
            <person name="Freedman E."/>
            <person name="Gearin G."/>
            <person name="Gellesch M."/>
            <person name="Goldberg J."/>
            <person name="Griggs A."/>
            <person name="Gujja S."/>
            <person name="Heiman D."/>
            <person name="Howarth C."/>
            <person name="Larson L."/>
            <person name="Lui A."/>
            <person name="MacDonald P.J.P."/>
            <person name="Montmayeur A."/>
            <person name="Murphy C."/>
            <person name="Neiman D."/>
            <person name="Pearson M."/>
            <person name="Priest M."/>
            <person name="Roberts A."/>
            <person name="Saif S."/>
            <person name="Shea T."/>
            <person name="Shenoy N."/>
            <person name="Sisk P."/>
            <person name="Stolte C."/>
            <person name="Sykes S."/>
            <person name="Wortman J."/>
            <person name="Nusbaum C."/>
            <person name="Birren B."/>
        </authorList>
    </citation>
    <scope>NUCLEOTIDE SEQUENCE [LARGE SCALE GENOMIC DNA]</scope>
    <source>
        <strain evidence="3 4">ATCC 43532</strain>
    </source>
</reference>
<sequence>MRHGEKEATFPAHTRGRAVTDRTTAYARRIVDGKKICGWTEYQACKRHLDDMADKDFPYIFDVKAAEYHIDLANQLTIGEGRTTARLTTRGFQNFIIGSLFGWRRKRSVLRRFREGYIQLARQNGKSFLAGEMCNDFATFAGYQHGRIYCTATKQKQANIVWEEVVKFISSDPDLAELYKVREYDHTIRSLVTNTTIEAIGRDTKSADGFRSILAIVDEYHAHPTDQMYKLMLDGQIAVDNALTLAITTAGFNLNAPCYEQYQFCKKILSGNVRKDSLFIFITEMDEDDDIWEPKNWAKANPLNLWNPDDTLNDEMIARMAEKAIDAREKQGNDLVNFQTKTLNRWVEYTGGGLLDLAAWRSCASDETLADMRGRSCYLGIDLSSGGDLTSIALLFPGEDEEVYLWSHSYLPELRLAEHIRTDDAPYGVWKDAGLLTLTSGIYGVKTDYKYIIADLVRIIEAYEIEIIGCGYDSHNASAFLSDLEAVLPCDLTEIKQSARALNDATKDFQLSVKAGKVRYDRQNALLTWSMVNAVISAPNSFGEIKIDKMTQTNRIDPCDAVMDAWAVYFHGHNNAVVDAEEALSIWLEVTAGGGEEKS</sequence>
<accession>G5GM38</accession>
<dbReference type="Gene3D" id="3.40.50.300">
    <property type="entry name" value="P-loop containing nucleotide triphosphate hydrolases"/>
    <property type="match status" value="1"/>
</dbReference>
<dbReference type="InterPro" id="IPR046461">
    <property type="entry name" value="TerL_ATPase"/>
</dbReference>
<evidence type="ECO:0000313" key="4">
    <source>
        <dbReference type="Proteomes" id="UP000004129"/>
    </source>
</evidence>
<comment type="caution">
    <text evidence="3">The sequence shown here is derived from an EMBL/GenBank/DDBJ whole genome shotgun (WGS) entry which is preliminary data.</text>
</comment>
<dbReference type="STRING" id="679201.HMPREF9334_00319"/>
<evidence type="ECO:0000313" key="3">
    <source>
        <dbReference type="EMBL" id="EHG22283.1"/>
    </source>
</evidence>
<dbReference type="PATRIC" id="fig|679201.3.peg.325"/>
<dbReference type="Pfam" id="PF20441">
    <property type="entry name" value="TerL_nuclease"/>
    <property type="match status" value="1"/>
</dbReference>